<dbReference type="SUPFAM" id="SSF49764">
    <property type="entry name" value="HSP20-like chaperones"/>
    <property type="match status" value="1"/>
</dbReference>
<organism evidence="3 4">
    <name type="scientific">Ktedonobacter robiniae</name>
    <dbReference type="NCBI Taxonomy" id="2778365"/>
    <lineage>
        <taxon>Bacteria</taxon>
        <taxon>Bacillati</taxon>
        <taxon>Chloroflexota</taxon>
        <taxon>Ktedonobacteria</taxon>
        <taxon>Ktedonobacterales</taxon>
        <taxon>Ktedonobacteraceae</taxon>
        <taxon>Ktedonobacter</taxon>
    </lineage>
</organism>
<evidence type="ECO:0000313" key="4">
    <source>
        <dbReference type="Proteomes" id="UP000654345"/>
    </source>
</evidence>
<dbReference type="InterPro" id="IPR002068">
    <property type="entry name" value="A-crystallin/Hsp20_dom"/>
</dbReference>
<dbReference type="InterPro" id="IPR008978">
    <property type="entry name" value="HSP20-like_chaperone"/>
</dbReference>
<evidence type="ECO:0000259" key="2">
    <source>
        <dbReference type="Pfam" id="PF00011"/>
    </source>
</evidence>
<feature type="domain" description="SHSP" evidence="2">
    <location>
        <begin position="2"/>
        <end position="53"/>
    </location>
</feature>
<proteinExistence type="predicted"/>
<dbReference type="Gene3D" id="2.60.40.790">
    <property type="match status" value="1"/>
</dbReference>
<dbReference type="CDD" id="cd06464">
    <property type="entry name" value="ACD_sHsps-like"/>
    <property type="match status" value="1"/>
</dbReference>
<dbReference type="Proteomes" id="UP000654345">
    <property type="component" value="Unassembled WGS sequence"/>
</dbReference>
<sequence>MLRREIRTEAFERNVTFDRPLDPDNITVSYDENGILELDIPAREEARARHISVTSTKQAKAMGAGQTEQAAQGGQTTQQQAQGGQTTQQQRGQG</sequence>
<name>A0ABQ3UH14_9CHLR</name>
<dbReference type="EMBL" id="BNJG01000001">
    <property type="protein sequence ID" value="GHO52006.1"/>
    <property type="molecule type" value="Genomic_DNA"/>
</dbReference>
<protein>
    <recommendedName>
        <fullName evidence="2">SHSP domain-containing protein</fullName>
    </recommendedName>
</protein>
<keyword evidence="4" id="KW-1185">Reference proteome</keyword>
<evidence type="ECO:0000313" key="3">
    <source>
        <dbReference type="EMBL" id="GHO52006.1"/>
    </source>
</evidence>
<comment type="caution">
    <text evidence="3">The sequence shown here is derived from an EMBL/GenBank/DDBJ whole genome shotgun (WGS) entry which is preliminary data.</text>
</comment>
<reference evidence="3 4" key="1">
    <citation type="journal article" date="2021" name="Int. J. Syst. Evol. Microbiol.">
        <title>Reticulibacter mediterranei gen. nov., sp. nov., within the new family Reticulibacteraceae fam. nov., and Ktedonospora formicarum gen. nov., sp. nov., Ktedonobacter robiniae sp. nov., Dictyobacter formicarum sp. nov. and Dictyobacter arantiisoli sp. nov., belonging to the class Ktedonobacteria.</title>
        <authorList>
            <person name="Yabe S."/>
            <person name="Zheng Y."/>
            <person name="Wang C.M."/>
            <person name="Sakai Y."/>
            <person name="Abe K."/>
            <person name="Yokota A."/>
            <person name="Donadio S."/>
            <person name="Cavaletti L."/>
            <person name="Monciardini P."/>
        </authorList>
    </citation>
    <scope>NUCLEOTIDE SEQUENCE [LARGE SCALE GENOMIC DNA]</scope>
    <source>
        <strain evidence="3 4">SOSP1-30</strain>
    </source>
</reference>
<feature type="region of interest" description="Disordered" evidence="1">
    <location>
        <begin position="47"/>
        <end position="94"/>
    </location>
</feature>
<dbReference type="Pfam" id="PF00011">
    <property type="entry name" value="HSP20"/>
    <property type="match status" value="1"/>
</dbReference>
<evidence type="ECO:0000256" key="1">
    <source>
        <dbReference type="SAM" id="MobiDB-lite"/>
    </source>
</evidence>
<feature type="compositionally biased region" description="Low complexity" evidence="1">
    <location>
        <begin position="63"/>
        <end position="94"/>
    </location>
</feature>
<gene>
    <name evidence="3" type="ORF">KSB_04810</name>
</gene>
<accession>A0ABQ3UH14</accession>